<keyword evidence="8" id="KW-1185">Reference proteome</keyword>
<dbReference type="PRINTS" id="PR00724">
    <property type="entry name" value="CRBOXYPTASEC"/>
</dbReference>
<proteinExistence type="inferred from homology"/>
<dbReference type="InterPro" id="IPR033124">
    <property type="entry name" value="Ser_caboxypep_his_AS"/>
</dbReference>
<sequence>MFGFALLAFGLVAGSFAAPAEDLVVDLPGLNFKPPFDHYSGYLNVSSTKYLHYWFTKAYKNPESAPVLLWLNGGPGCSSVGGLIEELGPFHVEDNGQTVYENPYSWNHVGNVIFLESPAGVGFSYASDGDVTASDETAAEDNYQALLAFFKYKFPEFQGHDFYITGESYGGIYIPTLAVKVAADKTNFPAFKGVAIGNGIYSFPLNYNTMVPLFYYHGLIRNKLYSDVVTNCCKGNSYNCDYYTLLDGETECADKINRLLEQGGDLDPYNLYSTCYLDNGATSKRNFIRNALFRKSNLKGLKTQNKNIGAGLPLCAQSNNTEGYLNRADVRKALHIPDSVGHWTDCSNEVGWLYQITHTDVSKEFQTLLGNIRILTYNGDVDTVCNFALNTEFVASLGLDLKDGSENSAEWYYNNETPRVAGFVTKYTKNLDFVTIRGSGHFVPQDKPREALQLIYNFIHKRDYSLPVPQ</sequence>
<reference evidence="8" key="1">
    <citation type="journal article" date="2013" name="Genetics">
        <title>The draft genome and transcriptome of Panagrellus redivivus are shaped by the harsh demands of a free-living lifestyle.</title>
        <authorList>
            <person name="Srinivasan J."/>
            <person name="Dillman A.R."/>
            <person name="Macchietto M.G."/>
            <person name="Heikkinen L."/>
            <person name="Lakso M."/>
            <person name="Fracchia K.M."/>
            <person name="Antoshechkin I."/>
            <person name="Mortazavi A."/>
            <person name="Wong G."/>
            <person name="Sternberg P.W."/>
        </authorList>
    </citation>
    <scope>NUCLEOTIDE SEQUENCE [LARGE SCALE GENOMIC DNA]</scope>
    <source>
        <strain evidence="8">MT8872</strain>
    </source>
</reference>
<reference evidence="9" key="2">
    <citation type="submission" date="2020-10" db="UniProtKB">
        <authorList>
            <consortium name="WormBaseParasite"/>
        </authorList>
    </citation>
    <scope>IDENTIFICATION</scope>
</reference>
<evidence type="ECO:0000313" key="8">
    <source>
        <dbReference type="Proteomes" id="UP000492821"/>
    </source>
</evidence>
<feature type="chain" id="PRO_5029034818" description="Carboxypeptidase" evidence="7">
    <location>
        <begin position="18"/>
        <end position="470"/>
    </location>
</feature>
<dbReference type="SUPFAM" id="SSF53474">
    <property type="entry name" value="alpha/beta-Hydrolases"/>
    <property type="match status" value="1"/>
</dbReference>
<dbReference type="GO" id="GO:0006508">
    <property type="term" value="P:proteolysis"/>
    <property type="evidence" value="ECO:0007669"/>
    <property type="project" value="UniProtKB-KW"/>
</dbReference>
<keyword evidence="3 7" id="KW-0645">Protease</keyword>
<comment type="similarity">
    <text evidence="1 7">Belongs to the peptidase S10 family.</text>
</comment>
<evidence type="ECO:0000256" key="5">
    <source>
        <dbReference type="ARBA" id="ARBA00022801"/>
    </source>
</evidence>
<dbReference type="PANTHER" id="PTHR11802">
    <property type="entry name" value="SERINE PROTEASE FAMILY S10 SERINE CARBOXYPEPTIDASE"/>
    <property type="match status" value="1"/>
</dbReference>
<evidence type="ECO:0000313" key="9">
    <source>
        <dbReference type="WBParaSite" id="Pan_g7658.t1"/>
    </source>
</evidence>
<keyword evidence="6" id="KW-0325">Glycoprotein</keyword>
<dbReference type="FunFam" id="3.40.50.1820:FF:000335">
    <property type="entry name" value="Carboxypeptidase"/>
    <property type="match status" value="1"/>
</dbReference>
<keyword evidence="5 7" id="KW-0378">Hydrolase</keyword>
<keyword evidence="2 7" id="KW-0121">Carboxypeptidase</keyword>
<evidence type="ECO:0000256" key="1">
    <source>
        <dbReference type="ARBA" id="ARBA00009431"/>
    </source>
</evidence>
<organism evidence="8 9">
    <name type="scientific">Panagrellus redivivus</name>
    <name type="common">Microworm</name>
    <dbReference type="NCBI Taxonomy" id="6233"/>
    <lineage>
        <taxon>Eukaryota</taxon>
        <taxon>Metazoa</taxon>
        <taxon>Ecdysozoa</taxon>
        <taxon>Nematoda</taxon>
        <taxon>Chromadorea</taxon>
        <taxon>Rhabditida</taxon>
        <taxon>Tylenchina</taxon>
        <taxon>Panagrolaimomorpha</taxon>
        <taxon>Panagrolaimoidea</taxon>
        <taxon>Panagrolaimidae</taxon>
        <taxon>Panagrellus</taxon>
    </lineage>
</organism>
<dbReference type="Proteomes" id="UP000492821">
    <property type="component" value="Unassembled WGS sequence"/>
</dbReference>
<dbReference type="PROSITE" id="PS00560">
    <property type="entry name" value="CARBOXYPEPT_SER_HIS"/>
    <property type="match status" value="1"/>
</dbReference>
<dbReference type="Gene3D" id="3.40.50.1820">
    <property type="entry name" value="alpha/beta hydrolase"/>
    <property type="match status" value="1"/>
</dbReference>
<dbReference type="GO" id="GO:0031647">
    <property type="term" value="P:regulation of protein stability"/>
    <property type="evidence" value="ECO:0007669"/>
    <property type="project" value="UniProtKB-ARBA"/>
</dbReference>
<dbReference type="WBParaSite" id="Pan_g7658.t1">
    <property type="protein sequence ID" value="Pan_g7658.t1"/>
    <property type="gene ID" value="Pan_g7658"/>
</dbReference>
<dbReference type="PROSITE" id="PS00131">
    <property type="entry name" value="CARBOXYPEPT_SER_SER"/>
    <property type="match status" value="1"/>
</dbReference>
<evidence type="ECO:0000256" key="7">
    <source>
        <dbReference type="RuleBase" id="RU361156"/>
    </source>
</evidence>
<dbReference type="InterPro" id="IPR029058">
    <property type="entry name" value="AB_hydrolase_fold"/>
</dbReference>
<evidence type="ECO:0000256" key="2">
    <source>
        <dbReference type="ARBA" id="ARBA00022645"/>
    </source>
</evidence>
<dbReference type="Pfam" id="PF00450">
    <property type="entry name" value="Peptidase_S10"/>
    <property type="match status" value="1"/>
</dbReference>
<dbReference type="EC" id="3.4.16.-" evidence="7"/>
<keyword evidence="4 7" id="KW-0732">Signal</keyword>
<dbReference type="InterPro" id="IPR018202">
    <property type="entry name" value="Ser_caboxypep_ser_AS"/>
</dbReference>
<evidence type="ECO:0000256" key="6">
    <source>
        <dbReference type="ARBA" id="ARBA00023180"/>
    </source>
</evidence>
<protein>
    <recommendedName>
        <fullName evidence="7">Carboxypeptidase</fullName>
        <ecNumber evidence="7">3.4.16.-</ecNumber>
    </recommendedName>
</protein>
<dbReference type="InterPro" id="IPR001563">
    <property type="entry name" value="Peptidase_S10"/>
</dbReference>
<evidence type="ECO:0000256" key="4">
    <source>
        <dbReference type="ARBA" id="ARBA00022729"/>
    </source>
</evidence>
<dbReference type="GO" id="GO:1904715">
    <property type="term" value="P:negative regulation of chaperone-mediated autophagy"/>
    <property type="evidence" value="ECO:0007669"/>
    <property type="project" value="UniProtKB-ARBA"/>
</dbReference>
<accession>A0A7E4W707</accession>
<name>A0A7E4W707_PANRE</name>
<dbReference type="AlphaFoldDB" id="A0A7E4W707"/>
<feature type="signal peptide" evidence="7">
    <location>
        <begin position="1"/>
        <end position="17"/>
    </location>
</feature>
<dbReference type="GO" id="GO:0004185">
    <property type="term" value="F:serine-type carboxypeptidase activity"/>
    <property type="evidence" value="ECO:0007669"/>
    <property type="project" value="UniProtKB-UniRule"/>
</dbReference>
<evidence type="ECO:0000256" key="3">
    <source>
        <dbReference type="ARBA" id="ARBA00022670"/>
    </source>
</evidence>
<dbReference type="PANTHER" id="PTHR11802:SF113">
    <property type="entry name" value="SERINE CARBOXYPEPTIDASE CTSA-4.1"/>
    <property type="match status" value="1"/>
</dbReference>